<comment type="caution">
    <text evidence="2">The sequence shown here is derived from an EMBL/GenBank/DDBJ whole genome shotgun (WGS) entry which is preliminary data.</text>
</comment>
<dbReference type="InterPro" id="IPR044477">
    <property type="entry name" value="FDH-like"/>
</dbReference>
<dbReference type="CDD" id="cd19162">
    <property type="entry name" value="AKR_FDH"/>
    <property type="match status" value="1"/>
</dbReference>
<dbReference type="SUPFAM" id="SSF51430">
    <property type="entry name" value="NAD(P)-linked oxidoreductase"/>
    <property type="match status" value="1"/>
</dbReference>
<evidence type="ECO:0000259" key="1">
    <source>
        <dbReference type="Pfam" id="PF00248"/>
    </source>
</evidence>
<dbReference type="InterPro" id="IPR023210">
    <property type="entry name" value="NADP_OxRdtase_dom"/>
</dbReference>
<reference evidence="2 3" key="1">
    <citation type="submission" date="2022-11" db="EMBL/GenBank/DDBJ databases">
        <title>Nonomuraea corallina sp. nov., a new species of the genus Nonomuraea isolated from sea side sediment in Thai sea.</title>
        <authorList>
            <person name="Ngamcharungchit C."/>
            <person name="Matsumoto A."/>
            <person name="Suriyachadkun C."/>
            <person name="Panbangred W."/>
            <person name="Inahashi Y."/>
            <person name="Intra B."/>
        </authorList>
    </citation>
    <scope>NUCLEOTIDE SEQUENCE [LARGE SCALE GENOMIC DNA]</scope>
    <source>
        <strain evidence="2 3">DSM 43553</strain>
    </source>
</reference>
<proteinExistence type="predicted"/>
<evidence type="ECO:0000313" key="3">
    <source>
        <dbReference type="Proteomes" id="UP001212498"/>
    </source>
</evidence>
<dbReference type="Proteomes" id="UP001212498">
    <property type="component" value="Unassembled WGS sequence"/>
</dbReference>
<dbReference type="InterPro" id="IPR036812">
    <property type="entry name" value="NAD(P)_OxRdtase_dom_sf"/>
</dbReference>
<sequence>MQDTRLDRLCFGCGPIGGLAAASGETGPEHAEEIAVAAVEAAWECGLRSFDTAPSYGDGAAERLLGTALRGLPRDRFTVSGKVGRRTMAIADPYRLDGAAARREPRFDFTAAGVRRTVETSLERLGLDRLDTVFLHDPDDLLGPALDEAVPALHELRRAGAVGAIGVGTTRPRAAQALVAAGAVDTVMIAGEWNLMRRSAATLLARCQEAGVPVLAAAPYASGLLAVARPGPGLPYLYRAPSPWLLEAAGRMADRCRRHGAELPQAAIQFPLRHPAVTQVVVGMRDAGEVVANAARFTTDLPEALWAELDTLWAGLGTPPGEPVPT</sequence>
<dbReference type="Pfam" id="PF00248">
    <property type="entry name" value="Aldo_ket_red"/>
    <property type="match status" value="1"/>
</dbReference>
<dbReference type="PANTHER" id="PTHR42686:SF1">
    <property type="entry name" value="GH17980P-RELATED"/>
    <property type="match status" value="1"/>
</dbReference>
<dbReference type="Gene3D" id="3.20.20.100">
    <property type="entry name" value="NADP-dependent oxidoreductase domain"/>
    <property type="match status" value="1"/>
</dbReference>
<name>A0ABT4TA41_9ACTN</name>
<dbReference type="RefSeq" id="WP_271279702.1">
    <property type="nucleotide sequence ID" value="NZ_BAABFD010000018.1"/>
</dbReference>
<dbReference type="EMBL" id="JAPNUD010000192">
    <property type="protein sequence ID" value="MDA0646377.1"/>
    <property type="molecule type" value="Genomic_DNA"/>
</dbReference>
<accession>A0ABT4TA41</accession>
<dbReference type="PANTHER" id="PTHR42686">
    <property type="entry name" value="GH17980P-RELATED"/>
    <property type="match status" value="1"/>
</dbReference>
<keyword evidence="3" id="KW-1185">Reference proteome</keyword>
<dbReference type="InterPro" id="IPR020471">
    <property type="entry name" value="AKR"/>
</dbReference>
<organism evidence="2 3">
    <name type="scientific">Nonomuraea ferruginea</name>
    <dbReference type="NCBI Taxonomy" id="46174"/>
    <lineage>
        <taxon>Bacteria</taxon>
        <taxon>Bacillati</taxon>
        <taxon>Actinomycetota</taxon>
        <taxon>Actinomycetes</taxon>
        <taxon>Streptosporangiales</taxon>
        <taxon>Streptosporangiaceae</taxon>
        <taxon>Nonomuraea</taxon>
    </lineage>
</organism>
<protein>
    <submittedName>
        <fullName evidence="2">Aldo/keto reductase</fullName>
    </submittedName>
</protein>
<gene>
    <name evidence="2" type="ORF">OUY24_37610</name>
</gene>
<feature type="domain" description="NADP-dependent oxidoreductase" evidence="1">
    <location>
        <begin position="23"/>
        <end position="313"/>
    </location>
</feature>
<evidence type="ECO:0000313" key="2">
    <source>
        <dbReference type="EMBL" id="MDA0646377.1"/>
    </source>
</evidence>